<dbReference type="PANTHER" id="PTHR21015:SF28">
    <property type="entry name" value="SLL1722 PROTEIN"/>
    <property type="match status" value="1"/>
</dbReference>
<keyword evidence="3" id="KW-1185">Reference proteome</keyword>
<comment type="caution">
    <text evidence="2">The sequence shown here is derived from an EMBL/GenBank/DDBJ whole genome shotgun (WGS) entry which is preliminary data.</text>
</comment>
<protein>
    <submittedName>
        <fullName evidence="2">UDP-N-acetylglucosamine--N-acetylmuramyl-(Pentapeptide) pyrophosphoryl-undecaprenol N-acetylglucosamine transferase</fullName>
    </submittedName>
</protein>
<dbReference type="EMBL" id="BPRB01000059">
    <property type="protein sequence ID" value="GJE58989.1"/>
    <property type="molecule type" value="Genomic_DNA"/>
</dbReference>
<dbReference type="GO" id="GO:0016740">
    <property type="term" value="F:transferase activity"/>
    <property type="evidence" value="ECO:0007669"/>
    <property type="project" value="UniProtKB-KW"/>
</dbReference>
<gene>
    <name evidence="2" type="primary">murG_2</name>
    <name evidence="2" type="ORF">MPOCJGCO_1075</name>
</gene>
<dbReference type="CDD" id="cd10928">
    <property type="entry name" value="CE4_u4"/>
    <property type="match status" value="1"/>
</dbReference>
<feature type="domain" description="Glycosyl transferase family 28 C-terminal" evidence="1">
    <location>
        <begin position="269"/>
        <end position="348"/>
    </location>
</feature>
<dbReference type="InterPro" id="IPR049591">
    <property type="entry name" value="CE4_u4-like"/>
</dbReference>
<dbReference type="SUPFAM" id="SSF88713">
    <property type="entry name" value="Glycoside hydrolase/deacetylase"/>
    <property type="match status" value="1"/>
</dbReference>
<reference evidence="2" key="1">
    <citation type="journal article" date="2021" name="Front. Microbiol.">
        <title>Comprehensive Comparative Genomics and Phenotyping of Methylobacterium Species.</title>
        <authorList>
            <person name="Alessa O."/>
            <person name="Ogura Y."/>
            <person name="Fujitani Y."/>
            <person name="Takami H."/>
            <person name="Hayashi T."/>
            <person name="Sahin N."/>
            <person name="Tani A."/>
        </authorList>
    </citation>
    <scope>NUCLEOTIDE SEQUENCE</scope>
    <source>
        <strain evidence="2">DSM 23632</strain>
    </source>
</reference>
<dbReference type="Proteomes" id="UP001055057">
    <property type="component" value="Unassembled WGS sequence"/>
</dbReference>
<accession>A0ABQ4TVQ3</accession>
<dbReference type="RefSeq" id="WP_238181586.1">
    <property type="nucleotide sequence ID" value="NZ_BPRB01000059.1"/>
</dbReference>
<sequence length="647" mass="68109">MRVLIAVTHLLGAGHLTRAAALARASAAAGHETVLVSGGAPAPLVRLDGVRLIQLPPLHVRGTEFGRLLDAQGREAEPGTLALRRAMLLDALAETAPDAVVTELFPFGRRALAAEFLALAEAASARRPRLLLLASIRDVLVAPEKPGRVRETHERIARLYDAVLVHGDPGLVPLAASWPVDDPLREKLRYTGYVDEGAAVTAGGSRAGILVSAGSSAAGLGLLRAAAEAARLRPDLGWTILAGHGIPESDLLAMGRGLGAGVLARARPDYRALLARAALSVSQCGYNTAVDLLATGTPALLVPFEAGRETEQRLRAERLAERGLAQVLPEAGLDAAGLLRGVTAALAEPRPGPHGLDLDGAARTVAFIEDLARRPERASRGRPALDRLRATLYAAGARGIRVPMWWRDDDAVAATPALDRLLGLAEAHAVPLLLAAIPARIAPSLTERLHRARGVSVAVHGLAHSDHALPGEKPAEFGPHRPLPALLADATEALRLARARLSAEALLPVFVPPWNRLAPDLEAALPGLGYAGLSAADGPPVPGLFRADAQLDPIDWRGSRSLDDPEHLIDRLTRLIERSPMRPIGLLTHHLAHDAALWAFLAEWLPVLFGHPAVTVCDPRHLFRAAPVDVGAGAGPVSAPGRHARAS</sequence>
<organism evidence="2 3">
    <name type="scientific">Methylobacterium trifolii</name>
    <dbReference type="NCBI Taxonomy" id="1003092"/>
    <lineage>
        <taxon>Bacteria</taxon>
        <taxon>Pseudomonadati</taxon>
        <taxon>Pseudomonadota</taxon>
        <taxon>Alphaproteobacteria</taxon>
        <taxon>Hyphomicrobiales</taxon>
        <taxon>Methylobacteriaceae</taxon>
        <taxon>Methylobacterium</taxon>
    </lineage>
</organism>
<evidence type="ECO:0000313" key="2">
    <source>
        <dbReference type="EMBL" id="GJE58989.1"/>
    </source>
</evidence>
<keyword evidence="2" id="KW-0808">Transferase</keyword>
<dbReference type="InterPro" id="IPR011330">
    <property type="entry name" value="Glyco_hydro/deAcase_b/a-brl"/>
</dbReference>
<dbReference type="SUPFAM" id="SSF53756">
    <property type="entry name" value="UDP-Glycosyltransferase/glycogen phosphorylase"/>
    <property type="match status" value="1"/>
</dbReference>
<dbReference type="Gene3D" id="3.20.20.370">
    <property type="entry name" value="Glycoside hydrolase/deacetylase"/>
    <property type="match status" value="1"/>
</dbReference>
<dbReference type="PANTHER" id="PTHR21015">
    <property type="entry name" value="UDP-N-ACETYLGLUCOSAMINE--N-ACETYLMURAMYL-(PENTAPEPTIDE) PYROPHOSPHORYL-UNDECAPRENOL N-ACETYLGLUCOSAMINE TRANSFERASE 1"/>
    <property type="match status" value="1"/>
</dbReference>
<dbReference type="Pfam" id="PF04101">
    <property type="entry name" value="Glyco_tran_28_C"/>
    <property type="match status" value="1"/>
</dbReference>
<proteinExistence type="predicted"/>
<name>A0ABQ4TVQ3_9HYPH</name>
<dbReference type="Gene3D" id="3.40.50.2000">
    <property type="entry name" value="Glycogen Phosphorylase B"/>
    <property type="match status" value="2"/>
</dbReference>
<evidence type="ECO:0000259" key="1">
    <source>
        <dbReference type="Pfam" id="PF04101"/>
    </source>
</evidence>
<dbReference type="InterPro" id="IPR007235">
    <property type="entry name" value="Glyco_trans_28_C"/>
</dbReference>
<reference evidence="2" key="2">
    <citation type="submission" date="2021-08" db="EMBL/GenBank/DDBJ databases">
        <authorList>
            <person name="Tani A."/>
            <person name="Ola A."/>
            <person name="Ogura Y."/>
            <person name="Katsura K."/>
            <person name="Hayashi T."/>
        </authorList>
    </citation>
    <scope>NUCLEOTIDE SEQUENCE</scope>
    <source>
        <strain evidence="2">DSM 23632</strain>
    </source>
</reference>
<evidence type="ECO:0000313" key="3">
    <source>
        <dbReference type="Proteomes" id="UP001055057"/>
    </source>
</evidence>